<organism evidence="1 2">
    <name type="scientific">Ferroplasma acidiphilum</name>
    <dbReference type="NCBI Taxonomy" id="74969"/>
    <lineage>
        <taxon>Archaea</taxon>
        <taxon>Methanobacteriati</taxon>
        <taxon>Thermoplasmatota</taxon>
        <taxon>Thermoplasmata</taxon>
        <taxon>Thermoplasmatales</taxon>
        <taxon>Ferroplasmaceae</taxon>
        <taxon>Ferroplasma</taxon>
    </lineage>
</organism>
<comment type="caution">
    <text evidence="1">The sequence shown here is derived from an EMBL/GenBank/DDBJ whole genome shotgun (WGS) entry which is preliminary data.</text>
</comment>
<dbReference type="EMBL" id="JABGBP010000256">
    <property type="protein sequence ID" value="NOL60587.1"/>
    <property type="molecule type" value="Genomic_DNA"/>
</dbReference>
<reference evidence="1 2" key="1">
    <citation type="submission" date="2020-05" db="EMBL/GenBank/DDBJ databases">
        <authorList>
            <person name="Zhang R."/>
        </authorList>
    </citation>
    <scope>NUCLEOTIDE SEQUENCE [LARGE SCALE GENOMIC DNA]</scope>
    <source>
        <strain evidence="1 2">DSM 28986</strain>
    </source>
</reference>
<name>A0A7K4FR38_9ARCH</name>
<gene>
    <name evidence="1" type="ORF">HLB00_07065</name>
</gene>
<evidence type="ECO:0000313" key="1">
    <source>
        <dbReference type="EMBL" id="NOL60587.1"/>
    </source>
</evidence>
<sequence>MIKRWISGSYSTLNVERRDILCTPRRRELDTAENSIVALSRTDLYTL</sequence>
<dbReference type="Proteomes" id="UP000546917">
    <property type="component" value="Unassembled WGS sequence"/>
</dbReference>
<accession>A0A7K4FR38</accession>
<dbReference type="AlphaFoldDB" id="A0A7K4FR38"/>
<dbReference type="RefSeq" id="WP_171481797.1">
    <property type="nucleotide sequence ID" value="NZ_DAIEUD010000003.1"/>
</dbReference>
<proteinExistence type="predicted"/>
<protein>
    <submittedName>
        <fullName evidence="1">Uncharacterized protein</fullName>
    </submittedName>
</protein>
<evidence type="ECO:0000313" key="2">
    <source>
        <dbReference type="Proteomes" id="UP000546917"/>
    </source>
</evidence>